<keyword evidence="1" id="KW-1133">Transmembrane helix</keyword>
<dbReference type="EMBL" id="MFPU01000071">
    <property type="protein sequence ID" value="OGH69011.1"/>
    <property type="molecule type" value="Genomic_DNA"/>
</dbReference>
<dbReference type="Proteomes" id="UP000177953">
    <property type="component" value="Unassembled WGS sequence"/>
</dbReference>
<feature type="transmembrane region" description="Helical" evidence="1">
    <location>
        <begin position="7"/>
        <end position="28"/>
    </location>
</feature>
<evidence type="ECO:0000256" key="1">
    <source>
        <dbReference type="SAM" id="Phobius"/>
    </source>
</evidence>
<evidence type="ECO:0000313" key="2">
    <source>
        <dbReference type="EMBL" id="OGH69011.1"/>
    </source>
</evidence>
<feature type="transmembrane region" description="Helical" evidence="1">
    <location>
        <begin position="167"/>
        <end position="185"/>
    </location>
</feature>
<feature type="non-terminal residue" evidence="2">
    <location>
        <position position="349"/>
    </location>
</feature>
<comment type="caution">
    <text evidence="2">The sequence shown here is derived from an EMBL/GenBank/DDBJ whole genome shotgun (WGS) entry which is preliminary data.</text>
</comment>
<keyword evidence="1" id="KW-0812">Transmembrane</keyword>
<evidence type="ECO:0008006" key="4">
    <source>
        <dbReference type="Google" id="ProtNLM"/>
    </source>
</evidence>
<dbReference type="PANTHER" id="PTHR41771">
    <property type="entry name" value="MEMBRANE PROTEIN-RELATED"/>
    <property type="match status" value="1"/>
</dbReference>
<gene>
    <name evidence="2" type="ORF">A2754_01490</name>
</gene>
<organism evidence="2 3">
    <name type="scientific">Candidatus Magasanikbacteria bacterium RIFCSPHIGHO2_01_FULL_47_8</name>
    <dbReference type="NCBI Taxonomy" id="1798673"/>
    <lineage>
        <taxon>Bacteria</taxon>
        <taxon>Candidatus Magasanikiibacteriota</taxon>
    </lineage>
</organism>
<accession>A0A1F6MBK5</accession>
<feature type="transmembrane region" description="Helical" evidence="1">
    <location>
        <begin position="220"/>
        <end position="244"/>
    </location>
</feature>
<dbReference type="PANTHER" id="PTHR41771:SF1">
    <property type="entry name" value="MEMBRANE PROTEIN"/>
    <property type="match status" value="1"/>
</dbReference>
<feature type="transmembrane region" description="Helical" evidence="1">
    <location>
        <begin position="321"/>
        <end position="342"/>
    </location>
</feature>
<reference evidence="2 3" key="1">
    <citation type="journal article" date="2016" name="Nat. Commun.">
        <title>Thousands of microbial genomes shed light on interconnected biogeochemical processes in an aquifer system.</title>
        <authorList>
            <person name="Anantharaman K."/>
            <person name="Brown C.T."/>
            <person name="Hug L.A."/>
            <person name="Sharon I."/>
            <person name="Castelle C.J."/>
            <person name="Probst A.J."/>
            <person name="Thomas B.C."/>
            <person name="Singh A."/>
            <person name="Wilkins M.J."/>
            <person name="Karaoz U."/>
            <person name="Brodie E.L."/>
            <person name="Williams K.H."/>
            <person name="Hubbard S.S."/>
            <person name="Banfield J.F."/>
        </authorList>
    </citation>
    <scope>NUCLEOTIDE SEQUENCE [LARGE SCALE GENOMIC DNA]</scope>
</reference>
<dbReference type="Pfam" id="PF07907">
    <property type="entry name" value="YibE_F"/>
    <property type="match status" value="1"/>
</dbReference>
<name>A0A1F6MBK5_9BACT</name>
<proteinExistence type="predicted"/>
<sequence length="349" mass="38290">MAITRKKFFIISSVALALIGVLSLYQLLGSGIEKTYHSLYSPPHPMQYSQFSGSDSGFQGTYRAKVLEIIQEEERIVEGTNIKAVYQLMKVKFLEGPKKDDIVEFENDYILLKKGDTFFMDYFKLLDGEEGYNFQEVDRKNPILLLFLVFLVPFLLLTGLKGFRSLVSLFGTFFIIMYFLLPRLLEGSSPVATSIFFAVAILAVVMYITHGVNRLTHAAFIGTTLTVAVVALVAEISVSIARLSGIASEEALYLNIGTDGTLDFTGIFLGAIIIGAIGVLDDVAVTQSSAVKELRNASSELSRSDIFLKAMRIGKDHVSSLVNTLALAYTGASLPLLLLFSLSDTAPML</sequence>
<protein>
    <recommendedName>
        <fullName evidence="4">YibE/F family protein</fullName>
    </recommendedName>
</protein>
<evidence type="ECO:0000313" key="3">
    <source>
        <dbReference type="Proteomes" id="UP000177953"/>
    </source>
</evidence>
<keyword evidence="1" id="KW-0472">Membrane</keyword>
<dbReference type="InterPro" id="IPR012507">
    <property type="entry name" value="YibE_F"/>
</dbReference>
<feature type="transmembrane region" description="Helical" evidence="1">
    <location>
        <begin position="264"/>
        <end position="285"/>
    </location>
</feature>
<feature type="transmembrane region" description="Helical" evidence="1">
    <location>
        <begin position="143"/>
        <end position="160"/>
    </location>
</feature>
<dbReference type="AlphaFoldDB" id="A0A1F6MBK5"/>
<feature type="transmembrane region" description="Helical" evidence="1">
    <location>
        <begin position="191"/>
        <end position="208"/>
    </location>
</feature>